<sequence>MTLRILKTLTLTALLSLSAVFAHAQEEPKKFTLAWSIYVGWMPWYYINETGLMDKWADKYGIEVELVQINDYIEPINMYTAGRFDGATMTNMDLLTIPAASGVDTTALITGDYSNGNDAVVLKDRDSLEDIKGLDVYLLELSVSHYTLARALESVGLTERDINVINTSDADIASAFNDPAVQASTLWNPQLAEVMKHPKANKVFDSTQIPGEILDIMAVRTETLEANPELGKAVTGAWFEAMAIMNSDTPEGRAAKQMMAEASGTDLAGYQLQLDATELFYTPQQKLAFATSEQLAETMSFVTEFSFRHGLLGDGAPSADYIGIELPNGDIWGNENNVKMRFNNEFVEMAAEGKL</sequence>
<dbReference type="RefSeq" id="WP_123638401.1">
    <property type="nucleotide sequence ID" value="NZ_RJUK01000001.1"/>
</dbReference>
<evidence type="ECO:0000256" key="1">
    <source>
        <dbReference type="ARBA" id="ARBA00004418"/>
    </source>
</evidence>
<dbReference type="EMBL" id="RJUK01000001">
    <property type="protein sequence ID" value="ROQ21394.1"/>
    <property type="molecule type" value="Genomic_DNA"/>
</dbReference>
<keyword evidence="3 4" id="KW-0732">Signal</keyword>
<feature type="chain" id="PRO_5017970836" evidence="4">
    <location>
        <begin position="25"/>
        <end position="355"/>
    </location>
</feature>
<gene>
    <name evidence="6" type="ORF">EDC38_2018</name>
</gene>
<evidence type="ECO:0000259" key="5">
    <source>
        <dbReference type="Pfam" id="PF09084"/>
    </source>
</evidence>
<dbReference type="Pfam" id="PF09084">
    <property type="entry name" value="NMT1"/>
    <property type="match status" value="1"/>
</dbReference>
<dbReference type="NCBIfam" id="TIGR03427">
    <property type="entry name" value="ABC_peri_uca"/>
    <property type="match status" value="1"/>
</dbReference>
<dbReference type="SUPFAM" id="SSF53850">
    <property type="entry name" value="Periplasmic binding protein-like II"/>
    <property type="match status" value="1"/>
</dbReference>
<dbReference type="GO" id="GO:0042597">
    <property type="term" value="C:periplasmic space"/>
    <property type="evidence" value="ECO:0007669"/>
    <property type="project" value="UniProtKB-SubCell"/>
</dbReference>
<keyword evidence="7" id="KW-1185">Reference proteome</keyword>
<evidence type="ECO:0000256" key="2">
    <source>
        <dbReference type="ARBA" id="ARBA00010742"/>
    </source>
</evidence>
<protein>
    <submittedName>
        <fullName evidence="6">NitT/TauT family transport system substrate-binding protein</fullName>
    </submittedName>
</protein>
<evidence type="ECO:0000256" key="3">
    <source>
        <dbReference type="ARBA" id="ARBA00022729"/>
    </source>
</evidence>
<reference evidence="6 7" key="1">
    <citation type="submission" date="2018-11" db="EMBL/GenBank/DDBJ databases">
        <title>Genomic Encyclopedia of Type Strains, Phase IV (KMG-IV): sequencing the most valuable type-strain genomes for metagenomic binning, comparative biology and taxonomic classification.</title>
        <authorList>
            <person name="Goeker M."/>
        </authorList>
    </citation>
    <scope>NUCLEOTIDE SEQUENCE [LARGE SCALE GENOMIC DNA]</scope>
    <source>
        <strain evidence="6 7">DSM 16974</strain>
    </source>
</reference>
<proteinExistence type="inferred from homology"/>
<dbReference type="Gene3D" id="3.40.190.10">
    <property type="entry name" value="Periplasmic binding protein-like II"/>
    <property type="match status" value="2"/>
</dbReference>
<evidence type="ECO:0000313" key="6">
    <source>
        <dbReference type="EMBL" id="ROQ21394.1"/>
    </source>
</evidence>
<accession>A0A3N1NNT6</accession>
<dbReference type="InterPro" id="IPR015168">
    <property type="entry name" value="SsuA/THI5"/>
</dbReference>
<feature type="domain" description="SsuA/THI5-like" evidence="5">
    <location>
        <begin position="59"/>
        <end position="243"/>
    </location>
</feature>
<comment type="subcellular location">
    <subcellularLocation>
        <location evidence="1">Periplasm</location>
    </subcellularLocation>
</comment>
<comment type="caution">
    <text evidence="6">The sequence shown here is derived from an EMBL/GenBank/DDBJ whole genome shotgun (WGS) entry which is preliminary data.</text>
</comment>
<organism evidence="6 7">
    <name type="scientific">Marinimicrobium koreense</name>
    <dbReference type="NCBI Taxonomy" id="306545"/>
    <lineage>
        <taxon>Bacteria</taxon>
        <taxon>Pseudomonadati</taxon>
        <taxon>Pseudomonadota</taxon>
        <taxon>Gammaproteobacteria</taxon>
        <taxon>Cellvibrionales</taxon>
        <taxon>Cellvibrionaceae</taxon>
        <taxon>Marinimicrobium</taxon>
    </lineage>
</organism>
<dbReference type="AlphaFoldDB" id="A0A3N1NNT6"/>
<evidence type="ECO:0000256" key="4">
    <source>
        <dbReference type="SAM" id="SignalP"/>
    </source>
</evidence>
<dbReference type="OrthoDB" id="5292144at2"/>
<dbReference type="PANTHER" id="PTHR30024:SF47">
    <property type="entry name" value="TAURINE-BINDING PERIPLASMIC PROTEIN"/>
    <property type="match status" value="1"/>
</dbReference>
<evidence type="ECO:0000313" key="7">
    <source>
        <dbReference type="Proteomes" id="UP000273643"/>
    </source>
</evidence>
<dbReference type="Proteomes" id="UP000273643">
    <property type="component" value="Unassembled WGS sequence"/>
</dbReference>
<name>A0A3N1NNT6_9GAMM</name>
<comment type="similarity">
    <text evidence="2">Belongs to the bacterial solute-binding protein SsuA/TauA family.</text>
</comment>
<dbReference type="PANTHER" id="PTHR30024">
    <property type="entry name" value="ALIPHATIC SULFONATES-BINDING PROTEIN-RELATED"/>
    <property type="match status" value="1"/>
</dbReference>
<feature type="signal peptide" evidence="4">
    <location>
        <begin position="1"/>
        <end position="24"/>
    </location>
</feature>
<dbReference type="InterPro" id="IPR017793">
    <property type="entry name" value="ABC_transptr_urea-assoc_sub-bd"/>
</dbReference>